<evidence type="ECO:0000313" key="1">
    <source>
        <dbReference type="EMBL" id="CAP70479.1"/>
    </source>
</evidence>
<dbReference type="EMBL" id="FO904938">
    <property type="protein sequence ID" value="CDP27070.1"/>
    <property type="molecule type" value="Genomic_DNA"/>
</dbReference>
<dbReference type="Proteomes" id="UP000001197">
    <property type="component" value="Chromosome 3"/>
</dbReference>
<dbReference type="KEGG" id="pan:PODANSg6382"/>
<reference evidence="1 3" key="1">
    <citation type="journal article" date="2008" name="Genome Biol.">
        <title>The genome sequence of the model ascomycete fungus Podospora anserina.</title>
        <authorList>
            <person name="Espagne E."/>
            <person name="Lespinet O."/>
            <person name="Malagnac F."/>
            <person name="Da Silva C."/>
            <person name="Jaillon O."/>
            <person name="Porcel B.M."/>
            <person name="Couloux A."/>
            <person name="Aury J.-M."/>
            <person name="Segurens B."/>
            <person name="Poulain J."/>
            <person name="Anthouard V."/>
            <person name="Grossetete S."/>
            <person name="Khalili H."/>
            <person name="Coppin E."/>
            <person name="Dequard-Chablat M."/>
            <person name="Picard M."/>
            <person name="Contamine V."/>
            <person name="Arnaise S."/>
            <person name="Bourdais A."/>
            <person name="Berteaux-Lecellier V."/>
            <person name="Gautheret D."/>
            <person name="de Vries R.P."/>
            <person name="Battaglia E."/>
            <person name="Coutinho P.M."/>
            <person name="Danchin E.G.J."/>
            <person name="Henrissat B."/>
            <person name="El Khoury R."/>
            <person name="Sainsard-Chanet A."/>
            <person name="Boivin A."/>
            <person name="Pinan-Lucarre B."/>
            <person name="Sellem C.H."/>
            <person name="Debuchy R."/>
            <person name="Wincker P."/>
            <person name="Weissenbach J."/>
            <person name="Silar P."/>
        </authorList>
    </citation>
    <scope>NUCLEOTIDE SEQUENCE [LARGE SCALE GENOMIC DNA]</scope>
    <source>
        <strain evidence="3">S / ATCC MYA-4624 / DSM 980 / FGSC 10383</strain>
        <strain evidence="1">S mat+</strain>
    </source>
</reference>
<dbReference type="EMBL" id="CU638743">
    <property type="protein sequence ID" value="CAP70479.1"/>
    <property type="molecule type" value="Genomic_DNA"/>
</dbReference>
<name>B2B0F7_PODAN</name>
<dbReference type="eggNOG" id="ENOG502T9BR">
    <property type="taxonomic scope" value="Eukaryota"/>
</dbReference>
<evidence type="ECO:0000313" key="2">
    <source>
        <dbReference type="EMBL" id="CDP27070.1"/>
    </source>
</evidence>
<proteinExistence type="predicted"/>
<protein>
    <submittedName>
        <fullName evidence="1">Podospora anserina S mat+ genomic DNA chromosome 3, supercontig 2</fullName>
    </submittedName>
</protein>
<keyword evidence="3" id="KW-1185">Reference proteome</keyword>
<dbReference type="AlphaFoldDB" id="B2B0F7"/>
<sequence>MIPSDIYGATIETTMADVKLLAALSGMSFSSSPGVIARTKCGEMLTKSQHMVLGAVVYHRSGRENIAPKITMKVRANPPHGCTVCWRCKTTSRPPAHFHQTSTDDSKQHKITTLLSRPRTEYDAQLPLSLGNLSFFFKTLFTLPWKHNLSSGPPPALSLQAELKTYPPVVSGSQSRHEVLTPGHWSLKPGAKVVKSTRIVGPIGCFLNPTQTRTWLRGSLGREIEIQTRSVCLYFAVLNKNCTAVLCKCPGGPATIARAVKTTGSFEVLMAVAAVNNDFLGRVGKGVLGNTARESAGWVCKGDQNDRGLRREVTDCIQRALEAGGEEGVVVEGSLELVKVVMANTEVVLRGVRRGLGVGEYVGWWSWEGGGLGG</sequence>
<organism evidence="1">
    <name type="scientific">Podospora anserina (strain S / ATCC MYA-4624 / DSM 980 / FGSC 10383)</name>
    <name type="common">Pleurage anserina</name>
    <dbReference type="NCBI Taxonomy" id="515849"/>
    <lineage>
        <taxon>Eukaryota</taxon>
        <taxon>Fungi</taxon>
        <taxon>Dikarya</taxon>
        <taxon>Ascomycota</taxon>
        <taxon>Pezizomycotina</taxon>
        <taxon>Sordariomycetes</taxon>
        <taxon>Sordariomycetidae</taxon>
        <taxon>Sordariales</taxon>
        <taxon>Podosporaceae</taxon>
        <taxon>Podospora</taxon>
        <taxon>Podospora anserina</taxon>
    </lineage>
</organism>
<gene>
    <name evidence="1" type="ORF">PODANS_3_5505</name>
</gene>
<dbReference type="GeneID" id="6193812"/>
<dbReference type="VEuPathDB" id="FungiDB:PODANS_3_5505"/>
<accession>B2B0F7</accession>
<evidence type="ECO:0000313" key="3">
    <source>
        <dbReference type="Proteomes" id="UP000001197"/>
    </source>
</evidence>
<reference evidence="1" key="2">
    <citation type="submission" date="2008-07" db="EMBL/GenBank/DDBJ databases">
        <authorList>
            <person name="Genoscope - CEA"/>
        </authorList>
    </citation>
    <scope>NUCLEOTIDE SEQUENCE</scope>
    <source>
        <strain evidence="1">S mat+</strain>
    </source>
</reference>
<dbReference type="RefSeq" id="XP_001909347.1">
    <property type="nucleotide sequence ID" value="XM_001909312.1"/>
</dbReference>
<reference evidence="3" key="3">
    <citation type="journal article" date="2014" name="Genetics">
        <title>Maintaining two mating types: Structure of the mating type locus and its role in heterokaryosis in Podospora anserina.</title>
        <authorList>
            <person name="Grognet P."/>
            <person name="Bidard F."/>
            <person name="Kuchly C."/>
            <person name="Tong L.C.H."/>
            <person name="Coppin E."/>
            <person name="Benkhali J.A."/>
            <person name="Couloux A."/>
            <person name="Wincker P."/>
            <person name="Debuchy R."/>
            <person name="Silar P."/>
        </authorList>
    </citation>
    <scope>GENOME REANNOTATION</scope>
    <source>
        <strain evidence="3">S / ATCC MYA-4624 / DSM 980 / FGSC 10383</strain>
    </source>
</reference>
<reference evidence="2" key="4">
    <citation type="submission" date="2015-04" db="EMBL/GenBank/DDBJ databases">
        <title>Maintaining two mating types: Structure of the mating type locus and its role in heterokaryosis in Podospora anserina.</title>
        <authorList>
            <person name="Grognet P."/>
            <person name="Bidard F."/>
            <person name="Kuchly C."/>
            <person name="Chan Ho Tong L."/>
            <person name="Coppin E."/>
            <person name="Ait Benkhali J."/>
            <person name="Couloux A."/>
            <person name="Wincker P."/>
            <person name="Debuchy R."/>
            <person name="Silar P."/>
        </authorList>
    </citation>
    <scope>NUCLEOTIDE SEQUENCE</scope>
</reference>
<dbReference type="HOGENOM" id="CLU_739923_0_0_1"/>